<name>A0AAD4CQA1_ASPNN</name>
<proteinExistence type="predicted"/>
<dbReference type="EMBL" id="VCAU01000024">
    <property type="protein sequence ID" value="KAF9890694.1"/>
    <property type="molecule type" value="Genomic_DNA"/>
</dbReference>
<protein>
    <submittedName>
        <fullName evidence="2">Uncharacterized protein</fullName>
    </submittedName>
</protein>
<feature type="compositionally biased region" description="Low complexity" evidence="1">
    <location>
        <begin position="48"/>
        <end position="57"/>
    </location>
</feature>
<organism evidence="2 3">
    <name type="scientific">Aspergillus nanangensis</name>
    <dbReference type="NCBI Taxonomy" id="2582783"/>
    <lineage>
        <taxon>Eukaryota</taxon>
        <taxon>Fungi</taxon>
        <taxon>Dikarya</taxon>
        <taxon>Ascomycota</taxon>
        <taxon>Pezizomycotina</taxon>
        <taxon>Eurotiomycetes</taxon>
        <taxon>Eurotiomycetidae</taxon>
        <taxon>Eurotiales</taxon>
        <taxon>Aspergillaceae</taxon>
        <taxon>Aspergillus</taxon>
        <taxon>Aspergillus subgen. Circumdati</taxon>
    </lineage>
</organism>
<feature type="region of interest" description="Disordered" evidence="1">
    <location>
        <begin position="16"/>
        <end position="57"/>
    </location>
</feature>
<evidence type="ECO:0000313" key="2">
    <source>
        <dbReference type="EMBL" id="KAF9890694.1"/>
    </source>
</evidence>
<dbReference type="Proteomes" id="UP001194746">
    <property type="component" value="Unassembled WGS sequence"/>
</dbReference>
<accession>A0AAD4CQA1</accession>
<comment type="caution">
    <text evidence="2">The sequence shown here is derived from an EMBL/GenBank/DDBJ whole genome shotgun (WGS) entry which is preliminary data.</text>
</comment>
<dbReference type="InterPro" id="IPR011009">
    <property type="entry name" value="Kinase-like_dom_sf"/>
</dbReference>
<evidence type="ECO:0000256" key="1">
    <source>
        <dbReference type="SAM" id="MobiDB-lite"/>
    </source>
</evidence>
<dbReference type="Gene3D" id="1.10.510.10">
    <property type="entry name" value="Transferase(Phosphotransferase) domain 1"/>
    <property type="match status" value="1"/>
</dbReference>
<dbReference type="SUPFAM" id="SSF56112">
    <property type="entry name" value="Protein kinase-like (PK-like)"/>
    <property type="match status" value="1"/>
</dbReference>
<gene>
    <name evidence="2" type="ORF">FE257_005560</name>
</gene>
<dbReference type="AlphaFoldDB" id="A0AAD4CQA1"/>
<sequence length="297" mass="33440">MSISRREVVGRTMWLSSDHPPPLVQKQDVPLHGPSGTPLAARSKNSELESLSSQPSPTLREIPIENPLRTYEPSATVFYTKPMILARSQFCGTEIVHIEDVGADRSTIDSYIQKIDQNIHRSFRRLVNESIEFSVREVLASTCIITESELAQIISPVLEGIAFLRDRGRVLQRLEPEDILFAEDGTVRIAGIKNSREYDTSKTDATVLQLNAFMSIVTNLMKKNGPAFPWSKEAKKFPTKQIDNPFMNPLNILLNHQFLRSSAGQEGLHMLISVVNKSAYQSVMLPRDSSHRDKRSK</sequence>
<reference evidence="2" key="1">
    <citation type="journal article" date="2019" name="Beilstein J. Org. Chem.">
        <title>Nanangenines: drimane sesquiterpenoids as the dominant metabolite cohort of a novel Australian fungus, Aspergillus nanangensis.</title>
        <authorList>
            <person name="Lacey H.J."/>
            <person name="Gilchrist C.L.M."/>
            <person name="Crombie A."/>
            <person name="Kalaitzis J.A."/>
            <person name="Vuong D."/>
            <person name="Rutledge P.J."/>
            <person name="Turner P."/>
            <person name="Pitt J.I."/>
            <person name="Lacey E."/>
            <person name="Chooi Y.H."/>
            <person name="Piggott A.M."/>
        </authorList>
    </citation>
    <scope>NUCLEOTIDE SEQUENCE</scope>
    <source>
        <strain evidence="2">MST-FP2251</strain>
    </source>
</reference>
<evidence type="ECO:0000313" key="3">
    <source>
        <dbReference type="Proteomes" id="UP001194746"/>
    </source>
</evidence>
<keyword evidence="3" id="KW-1185">Reference proteome</keyword>
<reference evidence="2" key="2">
    <citation type="submission" date="2020-02" db="EMBL/GenBank/DDBJ databases">
        <authorList>
            <person name="Gilchrist C.L.M."/>
            <person name="Chooi Y.-H."/>
        </authorList>
    </citation>
    <scope>NUCLEOTIDE SEQUENCE</scope>
    <source>
        <strain evidence="2">MST-FP2251</strain>
    </source>
</reference>